<keyword evidence="1" id="KW-0472">Membrane</keyword>
<reference evidence="2" key="1">
    <citation type="submission" date="2020-11" db="EMBL/GenBank/DDBJ databases">
        <authorList>
            <person name="Tran Van P."/>
        </authorList>
    </citation>
    <scope>NUCLEOTIDE SEQUENCE</scope>
</reference>
<keyword evidence="1" id="KW-0812">Transmembrane</keyword>
<accession>A0A7R9ALZ6</accession>
<dbReference type="EMBL" id="OC000101">
    <property type="protein sequence ID" value="CAD7256144.1"/>
    <property type="molecule type" value="Genomic_DNA"/>
</dbReference>
<evidence type="ECO:0000256" key="1">
    <source>
        <dbReference type="SAM" id="Phobius"/>
    </source>
</evidence>
<organism evidence="2">
    <name type="scientific">Timema shepardi</name>
    <name type="common">Walking stick</name>
    <dbReference type="NCBI Taxonomy" id="629360"/>
    <lineage>
        <taxon>Eukaryota</taxon>
        <taxon>Metazoa</taxon>
        <taxon>Ecdysozoa</taxon>
        <taxon>Arthropoda</taxon>
        <taxon>Hexapoda</taxon>
        <taxon>Insecta</taxon>
        <taxon>Pterygota</taxon>
        <taxon>Neoptera</taxon>
        <taxon>Polyneoptera</taxon>
        <taxon>Phasmatodea</taxon>
        <taxon>Timematodea</taxon>
        <taxon>Timematoidea</taxon>
        <taxon>Timematidae</taxon>
        <taxon>Timema</taxon>
    </lineage>
</organism>
<name>A0A7R9ALZ6_TIMSH</name>
<feature type="transmembrane region" description="Helical" evidence="1">
    <location>
        <begin position="141"/>
        <end position="162"/>
    </location>
</feature>
<keyword evidence="1" id="KW-1133">Transmembrane helix</keyword>
<evidence type="ECO:0000313" key="2">
    <source>
        <dbReference type="EMBL" id="CAD7256144.1"/>
    </source>
</evidence>
<dbReference type="AlphaFoldDB" id="A0A7R9ALZ6"/>
<protein>
    <submittedName>
        <fullName evidence="2">Uncharacterized protein</fullName>
    </submittedName>
</protein>
<proteinExistence type="predicted"/>
<sequence>MGQFPMRERPIPFEFRVREGKGHLYRVNPACLVSRRVPGKDAPITCWLLFLLSLARAQGGHSYSDLHMKRLRDADLRPIDVTVARRCQPLITHVIACSEVMGLLNRTSRHIFCLSGNFMICWPLCRSQSPVVKTLLPLESLIPTIVVLVFILSIASLIIYFIDASRDELTAHPLRWPHGLKCYSRNSLPMTGRLWFDPGKRKVTVPHLRGRRVENHLGKTTLSTPDQDSNLDITFIGSLFYCESDVLDHMVIELAVIMSPRAASGPACENDIPLYPDSRLIAPQHAAWLHM</sequence>
<gene>
    <name evidence="2" type="ORF">TSIB3V08_LOCUS434</name>
</gene>